<evidence type="ECO:0000313" key="4">
    <source>
        <dbReference type="EMBL" id="KAK3235943.1"/>
    </source>
</evidence>
<dbReference type="GO" id="GO:0031167">
    <property type="term" value="P:rRNA methylation"/>
    <property type="evidence" value="ECO:0007669"/>
    <property type="project" value="InterPro"/>
</dbReference>
<feature type="compositionally biased region" description="Acidic residues" evidence="3">
    <location>
        <begin position="106"/>
        <end position="122"/>
    </location>
</feature>
<keyword evidence="1" id="KW-0489">Methyltransferase</keyword>
<feature type="compositionally biased region" description="Basic and acidic residues" evidence="3">
    <location>
        <begin position="142"/>
        <end position="153"/>
    </location>
</feature>
<dbReference type="Gene3D" id="3.40.50.150">
    <property type="entry name" value="Vaccinia Virus protein VP39"/>
    <property type="match status" value="1"/>
</dbReference>
<accession>A0AAE0EPA2</accession>
<feature type="region of interest" description="Disordered" evidence="3">
    <location>
        <begin position="102"/>
        <end position="122"/>
    </location>
</feature>
<keyword evidence="2" id="KW-0808">Transferase</keyword>
<dbReference type="GO" id="GO:0008168">
    <property type="term" value="F:methyltransferase activity"/>
    <property type="evidence" value="ECO:0007669"/>
    <property type="project" value="UniProtKB-KW"/>
</dbReference>
<proteinExistence type="predicted"/>
<dbReference type="CDD" id="cd02440">
    <property type="entry name" value="AdoMet_MTases"/>
    <property type="match status" value="1"/>
</dbReference>
<feature type="region of interest" description="Disordered" evidence="3">
    <location>
        <begin position="141"/>
        <end position="161"/>
    </location>
</feature>
<evidence type="ECO:0000313" key="5">
    <source>
        <dbReference type="Proteomes" id="UP001190700"/>
    </source>
</evidence>
<name>A0AAE0EPA2_9CHLO</name>
<dbReference type="SUPFAM" id="SSF53335">
    <property type="entry name" value="S-adenosyl-L-methionine-dependent methyltransferases"/>
    <property type="match status" value="1"/>
</dbReference>
<dbReference type="AlphaFoldDB" id="A0AAE0EPA2"/>
<feature type="compositionally biased region" description="Polar residues" evidence="3">
    <location>
        <begin position="31"/>
        <end position="42"/>
    </location>
</feature>
<keyword evidence="5" id="KW-1185">Reference proteome</keyword>
<evidence type="ECO:0000256" key="1">
    <source>
        <dbReference type="ARBA" id="ARBA00022603"/>
    </source>
</evidence>
<evidence type="ECO:0000256" key="2">
    <source>
        <dbReference type="ARBA" id="ARBA00022679"/>
    </source>
</evidence>
<sequence>MNARSPALVGTGKAIARNTIECPILSRKAPASQSATTRSFRTNPDHVTKSQRPLRAARFLCSPPKAATKGTGFEFYIDDEFDKDDDEDDLSDKNEEIYNIEQGWLFDDDEDDEDDEDWKDTEEQEVEYIAGLRLSPKLRKRLAQEAKQAEKPRAPRPKRGVHKKLRIISGKSGGLKLLSPTDENVRPMMEMVRGAVFSMLQAYAGTSSVMPKNTRWLDLFSGTGSIGLEAVSRGCSEAHFVEADPWVISNCLHPNIKACGVEGTTTVHTSYVEALLSRAADFPEVLGGQFDFISVTPPYEKVHPCLLGTFYSDGLLT</sequence>
<dbReference type="EMBL" id="LGRX02035191">
    <property type="protein sequence ID" value="KAK3235943.1"/>
    <property type="molecule type" value="Genomic_DNA"/>
</dbReference>
<dbReference type="PANTHER" id="PTHR43542:SF1">
    <property type="entry name" value="METHYLTRANSFERASE"/>
    <property type="match status" value="1"/>
</dbReference>
<dbReference type="Pfam" id="PF03602">
    <property type="entry name" value="Cons_hypoth95"/>
    <property type="match status" value="1"/>
</dbReference>
<gene>
    <name evidence="4" type="ORF">CYMTET_53894</name>
</gene>
<reference evidence="4 5" key="1">
    <citation type="journal article" date="2015" name="Genome Biol. Evol.">
        <title>Comparative Genomics of a Bacterivorous Green Alga Reveals Evolutionary Causalities and Consequences of Phago-Mixotrophic Mode of Nutrition.</title>
        <authorList>
            <person name="Burns J.A."/>
            <person name="Paasch A."/>
            <person name="Narechania A."/>
            <person name="Kim E."/>
        </authorList>
    </citation>
    <scope>NUCLEOTIDE SEQUENCE [LARGE SCALE GENOMIC DNA]</scope>
    <source>
        <strain evidence="4 5">PLY_AMNH</strain>
    </source>
</reference>
<comment type="caution">
    <text evidence="4">The sequence shown here is derived from an EMBL/GenBank/DDBJ whole genome shotgun (WGS) entry which is preliminary data.</text>
</comment>
<evidence type="ECO:0000256" key="3">
    <source>
        <dbReference type="SAM" id="MobiDB-lite"/>
    </source>
</evidence>
<dbReference type="InterPro" id="IPR029063">
    <property type="entry name" value="SAM-dependent_MTases_sf"/>
</dbReference>
<dbReference type="InterPro" id="IPR004398">
    <property type="entry name" value="RNA_MeTrfase_RsmD"/>
</dbReference>
<protein>
    <submittedName>
        <fullName evidence="4">Uncharacterized protein</fullName>
    </submittedName>
</protein>
<dbReference type="Proteomes" id="UP001190700">
    <property type="component" value="Unassembled WGS sequence"/>
</dbReference>
<dbReference type="PANTHER" id="PTHR43542">
    <property type="entry name" value="METHYLTRANSFERASE"/>
    <property type="match status" value="1"/>
</dbReference>
<feature type="region of interest" description="Disordered" evidence="3">
    <location>
        <begin position="28"/>
        <end position="51"/>
    </location>
</feature>
<organism evidence="4 5">
    <name type="scientific">Cymbomonas tetramitiformis</name>
    <dbReference type="NCBI Taxonomy" id="36881"/>
    <lineage>
        <taxon>Eukaryota</taxon>
        <taxon>Viridiplantae</taxon>
        <taxon>Chlorophyta</taxon>
        <taxon>Pyramimonadophyceae</taxon>
        <taxon>Pyramimonadales</taxon>
        <taxon>Pyramimonadaceae</taxon>
        <taxon>Cymbomonas</taxon>
    </lineage>
</organism>